<feature type="region of interest" description="Disordered" evidence="1">
    <location>
        <begin position="89"/>
        <end position="110"/>
    </location>
</feature>
<evidence type="ECO:0000313" key="7">
    <source>
        <dbReference type="Proteomes" id="UP000283616"/>
    </source>
</evidence>
<dbReference type="Proteomes" id="UP000283616">
    <property type="component" value="Unassembled WGS sequence"/>
</dbReference>
<reference evidence="7 8" key="1">
    <citation type="submission" date="2018-08" db="EMBL/GenBank/DDBJ databases">
        <title>A genome reference for cultivated species of the human gut microbiota.</title>
        <authorList>
            <person name="Zou Y."/>
            <person name="Xue W."/>
            <person name="Luo G."/>
        </authorList>
    </citation>
    <scope>NUCLEOTIDE SEQUENCE [LARGE SCALE GENOMIC DNA]</scope>
    <source>
        <strain evidence="6 7">AF37-12</strain>
        <strain evidence="5 8">AM30-26</strain>
    </source>
</reference>
<evidence type="ECO:0000313" key="6">
    <source>
        <dbReference type="EMBL" id="RHL54763.1"/>
    </source>
</evidence>
<dbReference type="EMBL" id="QROV01000027">
    <property type="protein sequence ID" value="RHL54763.1"/>
    <property type="molecule type" value="Genomic_DNA"/>
</dbReference>
<dbReference type="Proteomes" id="UP000284785">
    <property type="component" value="Unassembled WGS sequence"/>
</dbReference>
<sequence>MYKVKEINLMPNSKSSLAANEKTYSSDYLMKVGIDAFTTNQAFSRVIELTADNFLLPYSCQAFGTLVPRAWHSSANAVAQLCQRHGTNIKNKRGNTVRGESPFSYNKTIN</sequence>
<evidence type="ECO:0000313" key="10">
    <source>
        <dbReference type="Proteomes" id="UP000440614"/>
    </source>
</evidence>
<accession>A0A2J6A862</accession>
<dbReference type="EMBL" id="WCSB01000003">
    <property type="protein sequence ID" value="KAB4454385.1"/>
    <property type="molecule type" value="Genomic_DNA"/>
</dbReference>
<dbReference type="Proteomes" id="UP000436858">
    <property type="component" value="Unassembled WGS sequence"/>
</dbReference>
<dbReference type="Proteomes" id="UP000460317">
    <property type="component" value="Unassembled WGS sequence"/>
</dbReference>
<dbReference type="AlphaFoldDB" id="A0A2J6A862"/>
<evidence type="ECO:0000313" key="4">
    <source>
        <dbReference type="EMBL" id="KAB4484520.1"/>
    </source>
</evidence>
<evidence type="ECO:0000313" key="8">
    <source>
        <dbReference type="Proteomes" id="UP000284785"/>
    </source>
</evidence>
<dbReference type="EMBL" id="WCSY01000002">
    <property type="protein sequence ID" value="KAB4315732.1"/>
    <property type="molecule type" value="Genomic_DNA"/>
</dbReference>
<protein>
    <submittedName>
        <fullName evidence="5">Uncharacterized protein</fullName>
    </submittedName>
</protein>
<dbReference type="EMBL" id="QSJP01000023">
    <property type="protein sequence ID" value="RHD83432.1"/>
    <property type="molecule type" value="Genomic_DNA"/>
</dbReference>
<dbReference type="EMBL" id="WCRY01000005">
    <property type="protein sequence ID" value="KAB4484520.1"/>
    <property type="molecule type" value="Genomic_DNA"/>
</dbReference>
<comment type="caution">
    <text evidence="5">The sequence shown here is derived from an EMBL/GenBank/DDBJ whole genome shotgun (WGS) entry which is preliminary data.</text>
</comment>
<evidence type="ECO:0000313" key="3">
    <source>
        <dbReference type="EMBL" id="KAB4454385.1"/>
    </source>
</evidence>
<reference evidence="9 10" key="2">
    <citation type="journal article" date="2019" name="Nat. Med.">
        <title>A library of human gut bacterial isolates paired with longitudinal multiomics data enables mechanistic microbiome research.</title>
        <authorList>
            <person name="Poyet M."/>
            <person name="Groussin M."/>
            <person name="Gibbons S.M."/>
            <person name="Avila-Pacheco J."/>
            <person name="Jiang X."/>
            <person name="Kearney S.M."/>
            <person name="Perrotta A.R."/>
            <person name="Berdy B."/>
            <person name="Zhao S."/>
            <person name="Lieberman T.D."/>
            <person name="Swanson P.K."/>
            <person name="Smith M."/>
            <person name="Roesemann S."/>
            <person name="Alexander J.E."/>
            <person name="Rich S.A."/>
            <person name="Livny J."/>
            <person name="Vlamakis H."/>
            <person name="Clish C."/>
            <person name="Bullock K."/>
            <person name="Deik A."/>
            <person name="Scott J."/>
            <person name="Pierce K.A."/>
            <person name="Xavier R.J."/>
            <person name="Alm E.J."/>
        </authorList>
    </citation>
    <scope>NUCLEOTIDE SEQUENCE [LARGE SCALE GENOMIC DNA]</scope>
    <source>
        <strain evidence="4 9">BIOML-A162</strain>
        <strain evidence="3 11">BIOML-A165</strain>
        <strain evidence="2 10">BIOML-A188</strain>
    </source>
</reference>
<evidence type="ECO:0000313" key="2">
    <source>
        <dbReference type="EMBL" id="KAB4315732.1"/>
    </source>
</evidence>
<evidence type="ECO:0000313" key="11">
    <source>
        <dbReference type="Proteomes" id="UP000460317"/>
    </source>
</evidence>
<dbReference type="Proteomes" id="UP000440614">
    <property type="component" value="Unassembled WGS sequence"/>
</dbReference>
<organism evidence="5 8">
    <name type="scientific">Bacteroides thetaiotaomicron</name>
    <dbReference type="NCBI Taxonomy" id="818"/>
    <lineage>
        <taxon>Bacteria</taxon>
        <taxon>Pseudomonadati</taxon>
        <taxon>Bacteroidota</taxon>
        <taxon>Bacteroidia</taxon>
        <taxon>Bacteroidales</taxon>
        <taxon>Bacteroidaceae</taxon>
        <taxon>Bacteroides</taxon>
    </lineage>
</organism>
<evidence type="ECO:0000313" key="5">
    <source>
        <dbReference type="EMBL" id="RHD83432.1"/>
    </source>
</evidence>
<proteinExistence type="predicted"/>
<gene>
    <name evidence="6" type="ORF">DW011_20150</name>
    <name evidence="5" type="ORF">DW780_20905</name>
    <name evidence="4" type="ORF">GAN91_06930</name>
    <name evidence="3" type="ORF">GAN93_05125</name>
    <name evidence="2" type="ORF">GAO51_03450</name>
</gene>
<evidence type="ECO:0000256" key="1">
    <source>
        <dbReference type="SAM" id="MobiDB-lite"/>
    </source>
</evidence>
<evidence type="ECO:0000313" key="9">
    <source>
        <dbReference type="Proteomes" id="UP000436858"/>
    </source>
</evidence>
<name>A0A2J6A862_BACT4</name>